<name>Q826G3_STRAW</name>
<dbReference type="AlphaFoldDB" id="Q826G3"/>
<keyword evidence="3" id="KW-1185">Reference proteome</keyword>
<feature type="transmembrane region" description="Helical" evidence="1">
    <location>
        <begin position="374"/>
        <end position="404"/>
    </location>
</feature>
<dbReference type="EMBL" id="BA000030">
    <property type="protein sequence ID" value="BAC74941.1"/>
    <property type="molecule type" value="Genomic_DNA"/>
</dbReference>
<evidence type="ECO:0000313" key="3">
    <source>
        <dbReference type="Proteomes" id="UP000000428"/>
    </source>
</evidence>
<feature type="transmembrane region" description="Helical" evidence="1">
    <location>
        <begin position="424"/>
        <end position="442"/>
    </location>
</feature>
<reference evidence="2 3" key="3">
    <citation type="journal article" date="2014" name="J. Ind. Microbiol. Biotechnol.">
        <title>Genome mining of the Streptomyces avermitilis genome and development of genome-minimized hosts for heterologous expression of biosynthetic gene clusters.</title>
        <authorList>
            <person name="Ikeda H."/>
            <person name="Shin-ya K."/>
            <person name="Omura S."/>
        </authorList>
    </citation>
    <scope>NUCLEOTIDE SEQUENCE [LARGE SCALE GENOMIC DNA]</scope>
    <source>
        <strain evidence="3">ATCC 31267 / DSM 46492 / JCM 5070 / NBRC 14893 / NCIMB 12804 / NRRL 8165 / MA-4680</strain>
    </source>
</reference>
<proteinExistence type="predicted"/>
<keyword evidence="1" id="KW-1133">Transmembrane helix</keyword>
<gene>
    <name evidence="2" type="ORF">SAVERM_7230</name>
</gene>
<evidence type="ECO:0000313" key="2">
    <source>
        <dbReference type="EMBL" id="BAC74941.1"/>
    </source>
</evidence>
<reference evidence="2 3" key="2">
    <citation type="journal article" date="2003" name="Nat. Biotechnol.">
        <title>Complete genome sequence and comparative analysis of the industrial microorganism Streptomyces avermitilis.</title>
        <authorList>
            <person name="Ikeda H."/>
            <person name="Ishikawa J."/>
            <person name="Hanamoto A."/>
            <person name="Shinose M."/>
            <person name="Kikuchi H."/>
            <person name="Shiba T."/>
            <person name="Sakaki Y."/>
            <person name="Hattori M."/>
            <person name="Omura S."/>
        </authorList>
    </citation>
    <scope>NUCLEOTIDE SEQUENCE [LARGE SCALE GENOMIC DNA]</scope>
    <source>
        <strain evidence="3">ATCC 31267 / DSM 46492 / JCM 5070 / NBRC 14893 / NCIMB 12804 / NRRL 8165 / MA-4680</strain>
    </source>
</reference>
<sequence length="473" mass="50949">MRDVLVGAPELALVAVVDAVLLRLDVHGGLLVRVQQPVPVLLPEPAPRSVDVDPQAAHDTAQNRTACTCWQGPACHAASAIPRGHPVGTGDRWGSRREGVMRVSSQGVTVVALLADPDAPTEIAQRMARILPARLADKSGQGRRFDVEVVSEPFTARTEDPPTLMRRIMDRGRAESWDIVVALTDLPLHSHGRRLVVDLSHEHGLALLSLPPLGGLRLQTRARRAVEEAVLSLAGPRATGAEGPPRSQPLLGPFVSRLAPIHPGQVGEEETVDLRYVVSGPRGYLRVLVGMVRANRPWRLVPGLSKALAAALATGAVATVNSTIWNLAESLSTPRLVIATVGSVALMIGWLIVDAQLWHRSAEVSREARQRARLYNASTVMTVGIGVLVCYVGLIVINLVWALFILNDQVFASTTRTPLNAAEYWTLSWFVASVATVGGALGSGLESDEAIRAAAYSKREQERRHMLQDDDGD</sequence>
<protein>
    <submittedName>
        <fullName evidence="2">Uncharacterized protein</fullName>
    </submittedName>
</protein>
<evidence type="ECO:0000256" key="1">
    <source>
        <dbReference type="SAM" id="Phobius"/>
    </source>
</evidence>
<accession>Q826G3</accession>
<keyword evidence="1" id="KW-0472">Membrane</keyword>
<feature type="transmembrane region" description="Helical" evidence="1">
    <location>
        <begin position="334"/>
        <end position="353"/>
    </location>
</feature>
<dbReference type="eggNOG" id="COG5502">
    <property type="taxonomic scope" value="Bacteria"/>
</dbReference>
<organism evidence="2 3">
    <name type="scientific">Streptomyces avermitilis (strain ATCC 31267 / DSM 46492 / JCM 5070 / NBRC 14893 / NCIMB 12804 / NRRL 8165 / MA-4680)</name>
    <dbReference type="NCBI Taxonomy" id="227882"/>
    <lineage>
        <taxon>Bacteria</taxon>
        <taxon>Bacillati</taxon>
        <taxon>Actinomycetota</taxon>
        <taxon>Actinomycetes</taxon>
        <taxon>Kitasatosporales</taxon>
        <taxon>Streptomycetaceae</taxon>
        <taxon>Streptomyces</taxon>
    </lineage>
</organism>
<reference evidence="2 3" key="1">
    <citation type="journal article" date="2001" name="Proc. Natl. Acad. Sci. U.S.A.">
        <title>Genome sequence of an industrial microorganism Streptomyces avermitilis: deducing the ability of producing secondary metabolites.</title>
        <authorList>
            <person name="Omura S."/>
            <person name="Ikeda H."/>
            <person name="Ishikawa J."/>
            <person name="Hanamoto A."/>
            <person name="Takahashi C."/>
            <person name="Shinose M."/>
            <person name="Takahashi Y."/>
            <person name="Horikawa H."/>
            <person name="Nakazawa H."/>
            <person name="Osonoe T."/>
            <person name="Kikuchi H."/>
            <person name="Shiba T."/>
            <person name="Sakaki Y."/>
            <person name="Hattori M."/>
        </authorList>
    </citation>
    <scope>NUCLEOTIDE SEQUENCE [LARGE SCALE GENOMIC DNA]</scope>
    <source>
        <strain evidence="3">ATCC 31267 / DSM 46492 / JCM 5070 / NBRC 14893 / NCIMB 12804 / NRRL 8165 / MA-4680</strain>
    </source>
</reference>
<dbReference type="KEGG" id="sma:SAVERM_7230"/>
<dbReference type="HOGENOM" id="CLU_041420_1_0_11"/>
<dbReference type="Proteomes" id="UP000000428">
    <property type="component" value="Chromosome"/>
</dbReference>
<keyword evidence="1" id="KW-0812">Transmembrane</keyword>